<reference evidence="1" key="1">
    <citation type="journal article" date="2021" name="PeerJ">
        <title>Extensive microbial diversity within the chicken gut microbiome revealed by metagenomics and culture.</title>
        <authorList>
            <person name="Gilroy R."/>
            <person name="Ravi A."/>
            <person name="Getino M."/>
            <person name="Pursley I."/>
            <person name="Horton D.L."/>
            <person name="Alikhan N.F."/>
            <person name="Baker D."/>
            <person name="Gharbi K."/>
            <person name="Hall N."/>
            <person name="Watson M."/>
            <person name="Adriaenssens E.M."/>
            <person name="Foster-Nyarko E."/>
            <person name="Jarju S."/>
            <person name="Secka A."/>
            <person name="Antonio M."/>
            <person name="Oren A."/>
            <person name="Chaudhuri R.R."/>
            <person name="La Ragione R."/>
            <person name="Hildebrand F."/>
            <person name="Pallen M.J."/>
        </authorList>
    </citation>
    <scope>NUCLEOTIDE SEQUENCE</scope>
    <source>
        <strain evidence="1">ChiHecec2B26-12326</strain>
    </source>
</reference>
<dbReference type="Gene3D" id="1.10.1660.10">
    <property type="match status" value="1"/>
</dbReference>
<reference evidence="1" key="2">
    <citation type="submission" date="2021-04" db="EMBL/GenBank/DDBJ databases">
        <authorList>
            <person name="Gilroy R."/>
        </authorList>
    </citation>
    <scope>NUCLEOTIDE SEQUENCE</scope>
    <source>
        <strain evidence="1">ChiHecec2B26-12326</strain>
    </source>
</reference>
<comment type="caution">
    <text evidence="1">The sequence shown here is derived from an EMBL/GenBank/DDBJ whole genome shotgun (WGS) entry which is preliminary data.</text>
</comment>
<proteinExistence type="predicted"/>
<name>A0A9D2BNZ9_9BACT</name>
<dbReference type="Pfam" id="PF13591">
    <property type="entry name" value="MerR_2"/>
    <property type="match status" value="1"/>
</dbReference>
<evidence type="ECO:0000313" key="2">
    <source>
        <dbReference type="Proteomes" id="UP000823847"/>
    </source>
</evidence>
<accession>A0A9D2BNZ9</accession>
<sequence length="109" mass="12916">MRTDLVIVSEYCQKCHIDPSFIGLLQEGGLIDTPCVEEGERYLFTSQLRDIERYARLYYDLSINIEGIEAIHHLLDRMSGLREEVRTLRSRLRLYEPWDQDVYDAEDVF</sequence>
<dbReference type="Proteomes" id="UP000823847">
    <property type="component" value="Unassembled WGS sequence"/>
</dbReference>
<protein>
    <submittedName>
        <fullName evidence="1">Chaperone modulator CbpM</fullName>
    </submittedName>
</protein>
<dbReference type="AlphaFoldDB" id="A0A9D2BNZ9"/>
<dbReference type="EMBL" id="DXEN01000007">
    <property type="protein sequence ID" value="HIX85165.1"/>
    <property type="molecule type" value="Genomic_DNA"/>
</dbReference>
<organism evidence="1 2">
    <name type="scientific">Candidatus Parabacteroides intestinigallinarum</name>
    <dbReference type="NCBI Taxonomy" id="2838722"/>
    <lineage>
        <taxon>Bacteria</taxon>
        <taxon>Pseudomonadati</taxon>
        <taxon>Bacteroidota</taxon>
        <taxon>Bacteroidia</taxon>
        <taxon>Bacteroidales</taxon>
        <taxon>Tannerellaceae</taxon>
        <taxon>Parabacteroides</taxon>
    </lineage>
</organism>
<gene>
    <name evidence="1" type="ORF">H9848_00930</name>
</gene>
<evidence type="ECO:0000313" key="1">
    <source>
        <dbReference type="EMBL" id="HIX85165.1"/>
    </source>
</evidence>